<dbReference type="Gene3D" id="3.40.50.300">
    <property type="entry name" value="P-loop containing nucleotide triphosphate hydrolases"/>
    <property type="match status" value="1"/>
</dbReference>
<dbReference type="EMBL" id="JH600068">
    <property type="protein sequence ID" value="EIG52878.1"/>
    <property type="molecule type" value="Genomic_DNA"/>
</dbReference>
<reference evidence="2" key="1">
    <citation type="submission" date="2011-11" db="EMBL/GenBank/DDBJ databases">
        <title>Improved High-Quality Draft sequence of Desulfovibrio sp. U5L.</title>
        <authorList>
            <consortium name="US DOE Joint Genome Institute"/>
            <person name="Lucas S."/>
            <person name="Han J."/>
            <person name="Lapidus A."/>
            <person name="Cheng J.-F."/>
            <person name="Goodwin L."/>
            <person name="Pitluck S."/>
            <person name="Peters L."/>
            <person name="Ovchinnikova G."/>
            <person name="Held B."/>
            <person name="Detter J.C."/>
            <person name="Han C."/>
            <person name="Tapia R."/>
            <person name="Land M."/>
            <person name="Hauser L."/>
            <person name="Kyrpides N."/>
            <person name="Ivanova N."/>
            <person name="Pagani I."/>
            <person name="Gabster J."/>
            <person name="Walker C."/>
            <person name="Stolyar S."/>
            <person name="Stahl D."/>
            <person name="Arkin A."/>
            <person name="Dehal P."/>
            <person name="Hazen T."/>
            <person name="Woyke T."/>
        </authorList>
    </citation>
    <scope>NUCLEOTIDE SEQUENCE [LARGE SCALE GENOMIC DNA]</scope>
    <source>
        <strain evidence="2">U5L</strain>
    </source>
</reference>
<sequence>MTVPTPEEIRVQVSARVAQEEAAHGTGTKETHGSTRRFALLSAGDLCTHPMRPRWLVRDFLEMGTLASIYGPSAGMKSFVAIDLGLCVASGREWHGHPVRSVGPVVYVCGEGFAGIGKRLRAWFIYHGLEALSVPFYVSNSPVAFLDPDSMAEAVEAVQALAKGIGVPRLVIIDTLARNFGPGDENSTGDMSRFVSALDDIRVRFDCAVIVVHHTGLAASDRARGASAFRAALDWEYRLEPKDDIRVLSCTKAKDHEPPSDIAFEPESVDCGWMDEDGNPISSIVLRETDAPLHGNREKPLKGASKVAYEALVAVCTIWDVLKASATPAALDTWREEAYRRSISPSPEAGARQRAFHRAVTSLRDSGHVMAEDDLYWPSALPRRPRQDQTSPDNCLGTPPDRQDTPLKGCLACLGAESGSQGVLS</sequence>
<dbReference type="CDD" id="cd01125">
    <property type="entry name" value="RepA_RSF1010_like"/>
    <property type="match status" value="1"/>
</dbReference>
<organism evidence="2">
    <name type="scientific">Desulfovibrio sp. U5L</name>
    <dbReference type="NCBI Taxonomy" id="596152"/>
    <lineage>
        <taxon>Bacteria</taxon>
        <taxon>Pseudomonadati</taxon>
        <taxon>Thermodesulfobacteriota</taxon>
        <taxon>Desulfovibrionia</taxon>
        <taxon>Desulfovibrionales</taxon>
        <taxon>Desulfovibrionaceae</taxon>
        <taxon>Desulfovibrio</taxon>
    </lineage>
</organism>
<name>I2PZC2_9BACT</name>
<dbReference type="OrthoDB" id="1496333at2"/>
<feature type="region of interest" description="Disordered" evidence="1">
    <location>
        <begin position="377"/>
        <end position="401"/>
    </location>
</feature>
<dbReference type="AlphaFoldDB" id="I2PZC2"/>
<protein>
    <recommendedName>
        <fullName evidence="3">RecA-family ATPase</fullName>
    </recommendedName>
</protein>
<dbReference type="Pfam" id="PF13481">
    <property type="entry name" value="AAA_25"/>
    <property type="match status" value="1"/>
</dbReference>
<dbReference type="InterPro" id="IPR027417">
    <property type="entry name" value="P-loop_NTPase"/>
</dbReference>
<dbReference type="STRING" id="596152.DesU5LDRAFT_1178"/>
<evidence type="ECO:0000313" key="2">
    <source>
        <dbReference type="EMBL" id="EIG52878.1"/>
    </source>
</evidence>
<gene>
    <name evidence="2" type="ORF">DesU5LDRAFT_1178</name>
</gene>
<evidence type="ECO:0000256" key="1">
    <source>
        <dbReference type="SAM" id="MobiDB-lite"/>
    </source>
</evidence>
<dbReference type="SUPFAM" id="SSF52540">
    <property type="entry name" value="P-loop containing nucleoside triphosphate hydrolases"/>
    <property type="match status" value="1"/>
</dbReference>
<dbReference type="InterPro" id="IPR038724">
    <property type="entry name" value="RepA"/>
</dbReference>
<dbReference type="HOGENOM" id="CLU_046253_1_0_7"/>
<proteinExistence type="predicted"/>
<dbReference type="eggNOG" id="COG3598">
    <property type="taxonomic scope" value="Bacteria"/>
</dbReference>
<accession>I2PZC2</accession>
<evidence type="ECO:0008006" key="3">
    <source>
        <dbReference type="Google" id="ProtNLM"/>
    </source>
</evidence>